<dbReference type="AlphaFoldDB" id="A0A2W1BKP8"/>
<accession>A0A2W1BKP8</accession>
<keyword evidence="2" id="KW-1185">Reference proteome</keyword>
<dbReference type="EMBL" id="KZ150024">
    <property type="protein sequence ID" value="PZC74851.1"/>
    <property type="molecule type" value="Genomic_DNA"/>
</dbReference>
<reference evidence="1 2" key="1">
    <citation type="journal article" date="2017" name="BMC Biol.">
        <title>Genomic innovations, transcriptional plasticity and gene loss underlying the evolution and divergence of two highly polyphagous and invasive Helicoverpa pest species.</title>
        <authorList>
            <person name="Pearce S.L."/>
            <person name="Clarke D.F."/>
            <person name="East P.D."/>
            <person name="Elfekih S."/>
            <person name="Gordon K.H."/>
            <person name="Jermiin L.S."/>
            <person name="McGaughran A."/>
            <person name="Oakeshott J.G."/>
            <person name="Papanikolaou A."/>
            <person name="Perera O.P."/>
            <person name="Rane R.V."/>
            <person name="Richards S."/>
            <person name="Tay W.T."/>
            <person name="Walsh T.K."/>
            <person name="Anderson A."/>
            <person name="Anderson C.J."/>
            <person name="Asgari S."/>
            <person name="Board P.G."/>
            <person name="Bretschneider A."/>
            <person name="Campbell P.M."/>
            <person name="Chertemps T."/>
            <person name="Christeller J.T."/>
            <person name="Coppin C.W."/>
            <person name="Downes S.J."/>
            <person name="Duan G."/>
            <person name="Farnsworth C.A."/>
            <person name="Good R.T."/>
            <person name="Han L.B."/>
            <person name="Han Y.C."/>
            <person name="Hatje K."/>
            <person name="Horne I."/>
            <person name="Huang Y.P."/>
            <person name="Hughes D.S."/>
            <person name="Jacquin-Joly E."/>
            <person name="James W."/>
            <person name="Jhangiani S."/>
            <person name="Kollmar M."/>
            <person name="Kuwar S.S."/>
            <person name="Li S."/>
            <person name="Liu N.Y."/>
            <person name="Maibeche M.T."/>
            <person name="Miller J.R."/>
            <person name="Montagne N."/>
            <person name="Perry T."/>
            <person name="Qu J."/>
            <person name="Song S.V."/>
            <person name="Sutton G.G."/>
            <person name="Vogel H."/>
            <person name="Walenz B.P."/>
            <person name="Xu W."/>
            <person name="Zhang H.J."/>
            <person name="Zou Z."/>
            <person name="Batterham P."/>
            <person name="Edwards O.R."/>
            <person name="Feyereisen R."/>
            <person name="Gibbs R.A."/>
            <person name="Heckel D.G."/>
            <person name="McGrath A."/>
            <person name="Robin C."/>
            <person name="Scherer S.E."/>
            <person name="Worley K.C."/>
            <person name="Wu Y.D."/>
        </authorList>
    </citation>
    <scope>NUCLEOTIDE SEQUENCE [LARGE SCALE GENOMIC DNA]</scope>
    <source>
        <strain evidence="1">Harm_GR_Male_#8</strain>
        <tissue evidence="1">Whole organism</tissue>
    </source>
</reference>
<proteinExistence type="predicted"/>
<sequence>MGFRTSFRRQSCQTEKPSKYRNTFNWPTDFLGKSPLVSIAYRPTWPLPRRFAAPSAVGTVDAIHHRQMLFQKHWVFRYQYLSSMQYLLKMNGPDDQNQLLG</sequence>
<dbReference type="Proteomes" id="UP000249218">
    <property type="component" value="Unassembled WGS sequence"/>
</dbReference>
<organism evidence="1 2">
    <name type="scientific">Helicoverpa armigera</name>
    <name type="common">Cotton bollworm</name>
    <name type="synonym">Heliothis armigera</name>
    <dbReference type="NCBI Taxonomy" id="29058"/>
    <lineage>
        <taxon>Eukaryota</taxon>
        <taxon>Metazoa</taxon>
        <taxon>Ecdysozoa</taxon>
        <taxon>Arthropoda</taxon>
        <taxon>Hexapoda</taxon>
        <taxon>Insecta</taxon>
        <taxon>Pterygota</taxon>
        <taxon>Neoptera</taxon>
        <taxon>Endopterygota</taxon>
        <taxon>Lepidoptera</taxon>
        <taxon>Glossata</taxon>
        <taxon>Ditrysia</taxon>
        <taxon>Noctuoidea</taxon>
        <taxon>Noctuidae</taxon>
        <taxon>Heliothinae</taxon>
        <taxon>Helicoverpa</taxon>
    </lineage>
</organism>
<name>A0A2W1BKP8_HELAM</name>
<protein>
    <submittedName>
        <fullName evidence="1">Uncharacterized protein</fullName>
    </submittedName>
</protein>
<evidence type="ECO:0000313" key="1">
    <source>
        <dbReference type="EMBL" id="PZC74851.1"/>
    </source>
</evidence>
<gene>
    <name evidence="1" type="primary">HaOG207115</name>
    <name evidence="1" type="ORF">B5X24_HaOG207115</name>
</gene>
<evidence type="ECO:0000313" key="2">
    <source>
        <dbReference type="Proteomes" id="UP000249218"/>
    </source>
</evidence>